<feature type="domain" description="WYL" evidence="1">
    <location>
        <begin position="156"/>
        <end position="231"/>
    </location>
</feature>
<dbReference type="RefSeq" id="WP_141611675.1">
    <property type="nucleotide sequence ID" value="NZ_VIGC02000029.1"/>
</dbReference>
<dbReference type="Proteomes" id="UP000317371">
    <property type="component" value="Unassembled WGS sequence"/>
</dbReference>
<dbReference type="EMBL" id="VIGC01000029">
    <property type="protein sequence ID" value="TQE93991.1"/>
    <property type="molecule type" value="Genomic_DNA"/>
</dbReference>
<evidence type="ECO:0000313" key="3">
    <source>
        <dbReference type="EMBL" id="TQE93991.1"/>
    </source>
</evidence>
<evidence type="ECO:0000259" key="2">
    <source>
        <dbReference type="Pfam" id="PF25583"/>
    </source>
</evidence>
<protein>
    <submittedName>
        <fullName evidence="3">WYL domain-containing transcriptional regulator</fullName>
    </submittedName>
</protein>
<evidence type="ECO:0000259" key="1">
    <source>
        <dbReference type="Pfam" id="PF13280"/>
    </source>
</evidence>
<evidence type="ECO:0000313" key="4">
    <source>
        <dbReference type="Proteomes" id="UP000317371"/>
    </source>
</evidence>
<dbReference type="Pfam" id="PF25583">
    <property type="entry name" value="WCX"/>
    <property type="match status" value="1"/>
</dbReference>
<dbReference type="InParanoid" id="A0A540VB70"/>
<gene>
    <name evidence="3" type="ORF">FKZ61_18630</name>
</gene>
<dbReference type="AlphaFoldDB" id="A0A540VB70"/>
<reference evidence="3 4" key="1">
    <citation type="submission" date="2019-06" db="EMBL/GenBank/DDBJ databases">
        <title>Genome sequence of Litorilinea aerophila BAA-2444.</title>
        <authorList>
            <person name="Maclea K.S."/>
            <person name="Maurais E.G."/>
            <person name="Iannazzi L.C."/>
        </authorList>
    </citation>
    <scope>NUCLEOTIDE SEQUENCE [LARGE SCALE GENOMIC DNA]</scope>
    <source>
        <strain evidence="3 4">ATCC BAA-2444</strain>
    </source>
</reference>
<feature type="domain" description="WCX" evidence="2">
    <location>
        <begin position="251"/>
        <end position="329"/>
    </location>
</feature>
<dbReference type="PANTHER" id="PTHR34580:SF1">
    <property type="entry name" value="PROTEIN PAFC"/>
    <property type="match status" value="1"/>
</dbReference>
<dbReference type="PROSITE" id="PS52050">
    <property type="entry name" value="WYL"/>
    <property type="match status" value="1"/>
</dbReference>
<dbReference type="OrthoDB" id="9807255at2"/>
<organism evidence="3 4">
    <name type="scientific">Litorilinea aerophila</name>
    <dbReference type="NCBI Taxonomy" id="1204385"/>
    <lineage>
        <taxon>Bacteria</taxon>
        <taxon>Bacillati</taxon>
        <taxon>Chloroflexota</taxon>
        <taxon>Caldilineae</taxon>
        <taxon>Caldilineales</taxon>
        <taxon>Caldilineaceae</taxon>
        <taxon>Litorilinea</taxon>
    </lineage>
</organism>
<sequence>MSSSNLPMFRSLSILRRLRRGPAAWQDLVDWVHVDEDPTAYRDVDQKAGRKRVENDIKRLRDWGVQIEFRNGEYHLLSYGDFHPIYLTEAELDTLAFLAEAFRPGAPNGDAVQHLVQQIGDWLPERQRDSIPLRRQRLRIDLRRRDSDQIPPRVQEMVDRAIQQRRLLAFYYRSPGQADGELRRHMVQPWHLYFDTVRRHLYLDAYRLEVRGPHGVWKQGQWQKYRLGRILAEGLEILPDKLPPEPPRRPRYRLEYRLAPDIARTGEITRHFAETRVHEADEAGWVRVTAVTDDLFTALRLLLGYGPYCKVTGGPEARREMERLVRELAGLYGYV</sequence>
<name>A0A540VB70_9CHLR</name>
<proteinExistence type="predicted"/>
<dbReference type="PANTHER" id="PTHR34580">
    <property type="match status" value="1"/>
</dbReference>
<comment type="caution">
    <text evidence="3">The sequence shown here is derived from an EMBL/GenBank/DDBJ whole genome shotgun (WGS) entry which is preliminary data.</text>
</comment>
<accession>A0A540VB70</accession>
<dbReference type="InterPro" id="IPR026881">
    <property type="entry name" value="WYL_dom"/>
</dbReference>
<dbReference type="InterPro" id="IPR057727">
    <property type="entry name" value="WCX_dom"/>
</dbReference>
<keyword evidence="4" id="KW-1185">Reference proteome</keyword>
<dbReference type="InterPro" id="IPR051534">
    <property type="entry name" value="CBASS_pafABC_assoc_protein"/>
</dbReference>
<dbReference type="Pfam" id="PF13280">
    <property type="entry name" value="WYL"/>
    <property type="match status" value="1"/>
</dbReference>